<name>A0A6A0BE78_9LACT</name>
<dbReference type="EMBL" id="BLLI01000051">
    <property type="protein sequence ID" value="GFH43003.1"/>
    <property type="molecule type" value="Genomic_DNA"/>
</dbReference>
<keyword evidence="2" id="KW-1185">Reference proteome</keyword>
<dbReference type="AlphaFoldDB" id="A0A6A0BE78"/>
<dbReference type="RefSeq" id="WP_172209446.1">
    <property type="nucleotide sequence ID" value="NZ_BLLI01000051.1"/>
</dbReference>
<comment type="caution">
    <text evidence="1">The sequence shown here is derived from an EMBL/GenBank/DDBJ whole genome shotgun (WGS) entry which is preliminary data.</text>
</comment>
<reference evidence="1 2" key="1">
    <citation type="submission" date="2020-02" db="EMBL/GenBank/DDBJ databases">
        <title>Draft genome sequence of Lactococcus sp. Hs30E4-3.</title>
        <authorList>
            <person name="Noda S."/>
            <person name="Yuki M."/>
            <person name="Ohkuma M."/>
        </authorList>
    </citation>
    <scope>NUCLEOTIDE SEQUENCE [LARGE SCALE GENOMIC DNA]</scope>
    <source>
        <strain evidence="1 2">Hs30E4-3</strain>
    </source>
</reference>
<accession>A0A6A0BE78</accession>
<evidence type="ECO:0000313" key="1">
    <source>
        <dbReference type="EMBL" id="GFH43003.1"/>
    </source>
</evidence>
<gene>
    <name evidence="1" type="ORF">Hs30E_15540</name>
</gene>
<sequence>MNLIFSDFGMFNHNPTVLGTQPVLNAQVITPHIVVMKNAAARAHGMTFGTVWSIYDLFTGRREFADKVLKVSDLTLPGGYTRETPHRYVNVAGEKITIGIRDGEAVSDVQYFNKDNQLTQKEIYDDGGFLMSRETPFAPDTIKAEMLDTAGQPIFELLKVGRWGAISQVTYVPDNLIFENESKFLRWAFEQLVARKSATDKFFVASNQLRDAIRESWYKPQGVILLMLEPFVKSLDILFDHYETVVFNDEFNLNNAINTYGERSESQFVWNNFIPTDLIHRNFTADNRQIYINLGAGSQLLNYEKIADVIKEIFDYQPELRIILQVNGRRSRDAMVAHINWRGKEQLEKVEFYANPNPSFIKRKIAESMLYIDLMENDMVSHNIALALSAQIPILSLKENEPAKTYVSDETGKVVAFNQLAMVAKEAVANLGFYSRLADNLEAKQQFLSTQKTAERWRTILK</sequence>
<proteinExistence type="predicted"/>
<protein>
    <submittedName>
        <fullName evidence="1">Uncharacterized protein</fullName>
    </submittedName>
</protein>
<dbReference type="Proteomes" id="UP000480303">
    <property type="component" value="Unassembled WGS sequence"/>
</dbReference>
<evidence type="ECO:0000313" key="2">
    <source>
        <dbReference type="Proteomes" id="UP000480303"/>
    </source>
</evidence>
<organism evidence="1 2">
    <name type="scientific">Pseudolactococcus hodotermopsidis</name>
    <dbReference type="NCBI Taxonomy" id="2709157"/>
    <lineage>
        <taxon>Bacteria</taxon>
        <taxon>Bacillati</taxon>
        <taxon>Bacillota</taxon>
        <taxon>Bacilli</taxon>
        <taxon>Lactobacillales</taxon>
        <taxon>Streptococcaceae</taxon>
        <taxon>Pseudolactococcus</taxon>
    </lineage>
</organism>